<evidence type="ECO:0000313" key="2">
    <source>
        <dbReference type="EMBL" id="OGE57461.1"/>
    </source>
</evidence>
<feature type="domain" description="Amidohydrolase 3" evidence="1">
    <location>
        <begin position="28"/>
        <end position="510"/>
    </location>
</feature>
<dbReference type="SUPFAM" id="SSF51556">
    <property type="entry name" value="Metallo-dependent hydrolases"/>
    <property type="match status" value="1"/>
</dbReference>
<dbReference type="OrthoDB" id="3501663at2759"/>
<dbReference type="Gene3D" id="3.10.310.70">
    <property type="match status" value="1"/>
</dbReference>
<proteinExistence type="predicted"/>
<name>A0A1F5LWZ4_PENAI</name>
<evidence type="ECO:0000259" key="1">
    <source>
        <dbReference type="Pfam" id="PF07969"/>
    </source>
</evidence>
<dbReference type="SUPFAM" id="SSF51338">
    <property type="entry name" value="Composite domain of metallo-dependent hydrolases"/>
    <property type="match status" value="1"/>
</dbReference>
<dbReference type="Proteomes" id="UP000177622">
    <property type="component" value="Unassembled WGS sequence"/>
</dbReference>
<dbReference type="Gene3D" id="3.20.20.140">
    <property type="entry name" value="Metal-dependent hydrolases"/>
    <property type="match status" value="1"/>
</dbReference>
<dbReference type="EMBL" id="LXJU01000002">
    <property type="protein sequence ID" value="OGE57461.1"/>
    <property type="molecule type" value="Genomic_DNA"/>
</dbReference>
<gene>
    <name evidence="2" type="ORF">PENARI_c002G09424</name>
</gene>
<dbReference type="InterPro" id="IPR011059">
    <property type="entry name" value="Metal-dep_hydrolase_composite"/>
</dbReference>
<dbReference type="InterPro" id="IPR032466">
    <property type="entry name" value="Metal_Hydrolase"/>
</dbReference>
<keyword evidence="3" id="KW-1185">Reference proteome</keyword>
<sequence length="516" mass="56371">MVVKQGHIVHVGSGKDEEVLQVRKTGPIVDLGNRVVLPGFIDGHVHIMNFGMSLQKLDLLPCTSLHDIRQTIAVFAAAHKSDPRILCRGWIQSITEGKVFATELDDLDPRPVYIEALDLHSTWCNTAALKELQVQSMSNPPGGKIHRHENGHPSGLLDEGAQFNIVWPFLTRVATLEKKLAAIDAAFAAHISAGYTGLVDMAMNENDWEALNIYRDRHGELPLHVAAHWLVPYSEDHAEVCSHIDRAISLHRTFNRSTSPAFCINGIKLICDGTVDGCTAGLHQPYGGLSKVVDPIWPAETLASAIHRATDAGLQCAIHAIGDRTVQQAIDCLSQISDLPIHRHRIEHLELTTPEDAKRLGELGIVASVQPVHLDPATFGAWPEMLGPQRCKRAFAYRDFVDGGAALVFGTDAPTAKHLALPNLYNATTRRSALDPDREDTVNIEYAVSLATAVSAATTEAAYASFADSWTGILRPGFQANFVVLDMEWSPGNLLGARVCQTWYKGQKVFDAGDNK</sequence>
<dbReference type="Gene3D" id="2.30.40.10">
    <property type="entry name" value="Urease, subunit C, domain 1"/>
    <property type="match status" value="1"/>
</dbReference>
<accession>A0A1F5LWZ4</accession>
<dbReference type="InterPro" id="IPR013108">
    <property type="entry name" value="Amidohydro_3"/>
</dbReference>
<evidence type="ECO:0000313" key="3">
    <source>
        <dbReference type="Proteomes" id="UP000177622"/>
    </source>
</evidence>
<organism evidence="2 3">
    <name type="scientific">Penicillium arizonense</name>
    <dbReference type="NCBI Taxonomy" id="1835702"/>
    <lineage>
        <taxon>Eukaryota</taxon>
        <taxon>Fungi</taxon>
        <taxon>Dikarya</taxon>
        <taxon>Ascomycota</taxon>
        <taxon>Pezizomycotina</taxon>
        <taxon>Eurotiomycetes</taxon>
        <taxon>Eurotiomycetidae</taxon>
        <taxon>Eurotiales</taxon>
        <taxon>Aspergillaceae</taxon>
        <taxon>Penicillium</taxon>
    </lineage>
</organism>
<comment type="caution">
    <text evidence="2">The sequence shown here is derived from an EMBL/GenBank/DDBJ whole genome shotgun (WGS) entry which is preliminary data.</text>
</comment>
<dbReference type="Pfam" id="PF07969">
    <property type="entry name" value="Amidohydro_3"/>
    <property type="match status" value="1"/>
</dbReference>
<dbReference type="GeneID" id="34572526"/>
<dbReference type="GO" id="GO:0016810">
    <property type="term" value="F:hydrolase activity, acting on carbon-nitrogen (but not peptide) bonds"/>
    <property type="evidence" value="ECO:0007669"/>
    <property type="project" value="InterPro"/>
</dbReference>
<protein>
    <recommendedName>
        <fullName evidence="1">Amidohydrolase 3 domain-containing protein</fullName>
    </recommendedName>
</protein>
<dbReference type="PANTHER" id="PTHR22642">
    <property type="entry name" value="IMIDAZOLONEPROPIONASE"/>
    <property type="match status" value="1"/>
</dbReference>
<dbReference type="RefSeq" id="XP_022492885.1">
    <property type="nucleotide sequence ID" value="XM_022627792.1"/>
</dbReference>
<dbReference type="CDD" id="cd01300">
    <property type="entry name" value="YtcJ_like"/>
    <property type="match status" value="1"/>
</dbReference>
<dbReference type="PANTHER" id="PTHR22642:SF19">
    <property type="entry name" value="AMIDOHYDROLASE FAMILY PROTEIN (AFU_ORTHOLOGUE AFUA_5G01480)"/>
    <property type="match status" value="1"/>
</dbReference>
<dbReference type="STRING" id="1835702.A0A1F5LWZ4"/>
<reference evidence="2 3" key="1">
    <citation type="journal article" date="2016" name="Sci. Rep.">
        <title>Penicillium arizonense, a new, genome sequenced fungal species, reveals a high chemical diversity in secreted metabolites.</title>
        <authorList>
            <person name="Grijseels S."/>
            <person name="Nielsen J.C."/>
            <person name="Randelovic M."/>
            <person name="Nielsen J."/>
            <person name="Nielsen K.F."/>
            <person name="Workman M."/>
            <person name="Frisvad J.C."/>
        </authorList>
    </citation>
    <scope>NUCLEOTIDE SEQUENCE [LARGE SCALE GENOMIC DNA]</scope>
    <source>
        <strain evidence="2 3">CBS 141311</strain>
    </source>
</reference>
<dbReference type="InterPro" id="IPR033932">
    <property type="entry name" value="YtcJ-like"/>
</dbReference>
<dbReference type="AlphaFoldDB" id="A0A1F5LWZ4"/>